<dbReference type="Gene3D" id="3.40.50.2000">
    <property type="entry name" value="Glycogen Phosphorylase B"/>
    <property type="match status" value="1"/>
</dbReference>
<keyword evidence="4" id="KW-1185">Reference proteome</keyword>
<feature type="compositionally biased region" description="Basic and acidic residues" evidence="1">
    <location>
        <begin position="316"/>
        <end position="330"/>
    </location>
</feature>
<proteinExistence type="predicted"/>
<dbReference type="Pfam" id="PF13692">
    <property type="entry name" value="Glyco_trans_1_4"/>
    <property type="match status" value="1"/>
</dbReference>
<dbReference type="AlphaFoldDB" id="A0AB34JQ93"/>
<keyword evidence="2" id="KW-1133">Transmembrane helix</keyword>
<dbReference type="EMBL" id="JBGBPQ010000006">
    <property type="protein sequence ID" value="KAL1523007.1"/>
    <property type="molecule type" value="Genomic_DNA"/>
</dbReference>
<accession>A0AB34JQ93</accession>
<evidence type="ECO:0000256" key="2">
    <source>
        <dbReference type="SAM" id="Phobius"/>
    </source>
</evidence>
<keyword evidence="2" id="KW-0472">Membrane</keyword>
<protein>
    <submittedName>
        <fullName evidence="3">Uncharacterized protein</fullName>
    </submittedName>
</protein>
<keyword evidence="2" id="KW-0812">Transmembrane</keyword>
<sequence length="695" mass="76769">MSPEELNETTNDVVEQLIDIVLDHPQGREAGRFRVSSATTRRVCKLCAAALALVLEALLWASQRRPDILAPPRPLEPHAVGCRRPLILVAHEQHLQAVGSDRRLLGLITQLSSSSVVSLLFRKAAPPRRRSPPTARLAALLGARSPTAHLLRPDVPPPLPPAIYELNGTPSFTALLRAARFDLILVGLWYWYDPQPSLAEVLLPSVYATRFTSVSCPAERCADRRSLVGLLVDDAHSQRARRIGAEETDAAAAKRYNAQARNFAARQVSLYRYVDRLLYLTAADRDAEAPLLPRRTKSRPSIQLLRMAVRPSLTARPHEDVPRSRDSDIRRRAREGMSSPHEGTARSHEGMASSQEVETARIGFVGDGHTPTNYLGVQRFLREGWPRLRQERPHVTLRLVGRPPTGHLPGQPERGAHTSCDATLVHCGWAWGTPCEFNETSCGIEVLGYLSDEQLRVESSSWQAMVVPIFATTGLNTKVLFGLEAGIPIVATATAALPFHLEPNNGTRAAALGNTSIALAIELSRLLDDPLARKKMAAAGRAHFEKLVLSDEPQLDVHELLRWLCTSTACCSNQTRVDDWDAAVVGRAEYPRTQPPRLDNSRVQLASEANGSSACGFSREESIVVSTCSVQQLWPEAWRLADLWRAICQYCAGIRPKCGRSITIADHFWLMLYVLSASPVIYIVFNLVRGDEVFV</sequence>
<name>A0AB34JQ93_PRYPA</name>
<evidence type="ECO:0000256" key="1">
    <source>
        <dbReference type="SAM" id="MobiDB-lite"/>
    </source>
</evidence>
<comment type="caution">
    <text evidence="3">The sequence shown here is derived from an EMBL/GenBank/DDBJ whole genome shotgun (WGS) entry which is preliminary data.</text>
</comment>
<feature type="region of interest" description="Disordered" evidence="1">
    <location>
        <begin position="309"/>
        <end position="354"/>
    </location>
</feature>
<organism evidence="3 4">
    <name type="scientific">Prymnesium parvum</name>
    <name type="common">Toxic golden alga</name>
    <dbReference type="NCBI Taxonomy" id="97485"/>
    <lineage>
        <taxon>Eukaryota</taxon>
        <taxon>Haptista</taxon>
        <taxon>Haptophyta</taxon>
        <taxon>Prymnesiophyceae</taxon>
        <taxon>Prymnesiales</taxon>
        <taxon>Prymnesiaceae</taxon>
        <taxon>Prymnesium</taxon>
    </lineage>
</organism>
<evidence type="ECO:0000313" key="3">
    <source>
        <dbReference type="EMBL" id="KAL1523007.1"/>
    </source>
</evidence>
<reference evidence="3 4" key="1">
    <citation type="journal article" date="2024" name="Science">
        <title>Giant polyketide synthase enzymes in the biosynthesis of giant marine polyether toxins.</title>
        <authorList>
            <person name="Fallon T.R."/>
            <person name="Shende V.V."/>
            <person name="Wierzbicki I.H."/>
            <person name="Pendleton A.L."/>
            <person name="Watervoot N.F."/>
            <person name="Auber R.P."/>
            <person name="Gonzalez D.J."/>
            <person name="Wisecaver J.H."/>
            <person name="Moore B.S."/>
        </authorList>
    </citation>
    <scope>NUCLEOTIDE SEQUENCE [LARGE SCALE GENOMIC DNA]</scope>
    <source>
        <strain evidence="3 4">12B1</strain>
    </source>
</reference>
<evidence type="ECO:0000313" key="4">
    <source>
        <dbReference type="Proteomes" id="UP001515480"/>
    </source>
</evidence>
<dbReference type="SUPFAM" id="SSF53756">
    <property type="entry name" value="UDP-Glycosyltransferase/glycogen phosphorylase"/>
    <property type="match status" value="1"/>
</dbReference>
<feature type="transmembrane region" description="Helical" evidence="2">
    <location>
        <begin position="668"/>
        <end position="688"/>
    </location>
</feature>
<gene>
    <name evidence="3" type="ORF">AB1Y20_017969</name>
</gene>
<dbReference type="Proteomes" id="UP001515480">
    <property type="component" value="Unassembled WGS sequence"/>
</dbReference>